<name>A0A024UQC6_9STRA</name>
<dbReference type="AlphaFoldDB" id="A0A024UQC6"/>
<evidence type="ECO:0000256" key="1">
    <source>
        <dbReference type="ARBA" id="ARBA00022614"/>
    </source>
</evidence>
<dbReference type="PANTHER" id="PTHR45712">
    <property type="entry name" value="AGAP008170-PA"/>
    <property type="match status" value="1"/>
</dbReference>
<dbReference type="OrthoDB" id="71548at2759"/>
<proteinExistence type="predicted"/>
<evidence type="ECO:0008006" key="6">
    <source>
        <dbReference type="Google" id="ProtNLM"/>
    </source>
</evidence>
<protein>
    <recommendedName>
        <fullName evidence="6">Leucine-rich repeat-containing N-terminal plant-type domain-containing protein</fullName>
    </recommendedName>
</protein>
<dbReference type="VEuPathDB" id="FungiDB:H310_02410"/>
<feature type="transmembrane region" description="Helical" evidence="3">
    <location>
        <begin position="268"/>
        <end position="292"/>
    </location>
</feature>
<dbReference type="InterPro" id="IPR032675">
    <property type="entry name" value="LRR_dom_sf"/>
</dbReference>
<dbReference type="GeneID" id="20079460"/>
<dbReference type="SUPFAM" id="SSF52058">
    <property type="entry name" value="L domain-like"/>
    <property type="match status" value="1"/>
</dbReference>
<keyword evidence="3" id="KW-0472">Membrane</keyword>
<evidence type="ECO:0000256" key="2">
    <source>
        <dbReference type="ARBA" id="ARBA00022737"/>
    </source>
</evidence>
<dbReference type="PANTHER" id="PTHR45712:SF22">
    <property type="entry name" value="INSULIN-LIKE GROWTH FACTOR-BINDING PROTEIN COMPLEX ACID LABILE SUBUNIT"/>
    <property type="match status" value="1"/>
</dbReference>
<accession>A0A024UQC6</accession>
<dbReference type="Gene3D" id="3.80.10.10">
    <property type="entry name" value="Ribonuclease Inhibitor"/>
    <property type="match status" value="1"/>
</dbReference>
<evidence type="ECO:0000313" key="5">
    <source>
        <dbReference type="EMBL" id="ETW08037.1"/>
    </source>
</evidence>
<organism evidence="5">
    <name type="scientific">Aphanomyces invadans</name>
    <dbReference type="NCBI Taxonomy" id="157072"/>
    <lineage>
        <taxon>Eukaryota</taxon>
        <taxon>Sar</taxon>
        <taxon>Stramenopiles</taxon>
        <taxon>Oomycota</taxon>
        <taxon>Saprolegniomycetes</taxon>
        <taxon>Saprolegniales</taxon>
        <taxon>Verrucalvaceae</taxon>
        <taxon>Aphanomyces</taxon>
    </lineage>
</organism>
<keyword evidence="3" id="KW-1133">Transmembrane helix</keyword>
<sequence>MQVVQVVAIGLTTLEAVMAQFSKANSSNVLLAVCPQYTTPNSSAVCLRNSATGAISVVHQDDPASLRLSDQNISSIEGIPAMPHIIDLSLNRIRSINIHVAPHAAAKVMSLKLRNNSITASGLVSLPPSINYLDLSNNAIDRMQQTTTFNWTRLPALATLILTGNNMTAIDRPSFPQSLAVLDLTDNDIARFHVDAATWTQLTRPGFQLFLNMSRDAMARVPVWCSNSTSVTSRVVTNNVNAVVCIVHSKENSTRGPATPSSSFSSGFSVMTLVLNVVIGLAVMFLASFVGVKLMERQMTHVHSLETNRDTCTSSTADDAHPMQYRRSLSPRFYQTE</sequence>
<keyword evidence="1" id="KW-0433">Leucine-rich repeat</keyword>
<evidence type="ECO:0000256" key="3">
    <source>
        <dbReference type="SAM" id="Phobius"/>
    </source>
</evidence>
<keyword evidence="4" id="KW-0732">Signal</keyword>
<gene>
    <name evidence="5" type="ORF">H310_02410</name>
</gene>
<dbReference type="EMBL" id="KI913954">
    <property type="protein sequence ID" value="ETW08037.1"/>
    <property type="molecule type" value="Genomic_DNA"/>
</dbReference>
<feature type="chain" id="PRO_5001538299" description="Leucine-rich repeat-containing N-terminal plant-type domain-containing protein" evidence="4">
    <location>
        <begin position="20"/>
        <end position="337"/>
    </location>
</feature>
<evidence type="ECO:0000256" key="4">
    <source>
        <dbReference type="SAM" id="SignalP"/>
    </source>
</evidence>
<keyword evidence="3" id="KW-0812">Transmembrane</keyword>
<keyword evidence="2" id="KW-0677">Repeat</keyword>
<feature type="signal peptide" evidence="4">
    <location>
        <begin position="1"/>
        <end position="19"/>
    </location>
</feature>
<dbReference type="InterPro" id="IPR050333">
    <property type="entry name" value="SLRP"/>
</dbReference>
<dbReference type="RefSeq" id="XP_008864130.1">
    <property type="nucleotide sequence ID" value="XM_008865908.1"/>
</dbReference>
<reference evidence="5" key="1">
    <citation type="submission" date="2013-12" db="EMBL/GenBank/DDBJ databases">
        <title>The Genome Sequence of Aphanomyces invadans NJM9701.</title>
        <authorList>
            <consortium name="The Broad Institute Genomics Platform"/>
            <person name="Russ C."/>
            <person name="Tyler B."/>
            <person name="van West P."/>
            <person name="Dieguez-Uribeondo J."/>
            <person name="Young S.K."/>
            <person name="Zeng Q."/>
            <person name="Gargeya S."/>
            <person name="Fitzgerald M."/>
            <person name="Abouelleil A."/>
            <person name="Alvarado L."/>
            <person name="Chapman S.B."/>
            <person name="Gainer-Dewar J."/>
            <person name="Goldberg J."/>
            <person name="Griggs A."/>
            <person name="Gujja S."/>
            <person name="Hansen M."/>
            <person name="Howarth C."/>
            <person name="Imamovic A."/>
            <person name="Ireland A."/>
            <person name="Larimer J."/>
            <person name="McCowan C."/>
            <person name="Murphy C."/>
            <person name="Pearson M."/>
            <person name="Poon T.W."/>
            <person name="Priest M."/>
            <person name="Roberts A."/>
            <person name="Saif S."/>
            <person name="Shea T."/>
            <person name="Sykes S."/>
            <person name="Wortman J."/>
            <person name="Nusbaum C."/>
            <person name="Birren B."/>
        </authorList>
    </citation>
    <scope>NUCLEOTIDE SEQUENCE [LARGE SCALE GENOMIC DNA]</scope>
    <source>
        <strain evidence="5">NJM9701</strain>
    </source>
</reference>